<evidence type="ECO:0000256" key="1">
    <source>
        <dbReference type="SAM" id="MobiDB-lite"/>
    </source>
</evidence>
<organism evidence="2 3">
    <name type="scientific">Actinoplanes ianthinogenes</name>
    <dbReference type="NCBI Taxonomy" id="122358"/>
    <lineage>
        <taxon>Bacteria</taxon>
        <taxon>Bacillati</taxon>
        <taxon>Actinomycetota</taxon>
        <taxon>Actinomycetes</taxon>
        <taxon>Micromonosporales</taxon>
        <taxon>Micromonosporaceae</taxon>
        <taxon>Actinoplanes</taxon>
    </lineage>
</organism>
<evidence type="ECO:0000313" key="3">
    <source>
        <dbReference type="Proteomes" id="UP000676967"/>
    </source>
</evidence>
<feature type="compositionally biased region" description="Pro residues" evidence="1">
    <location>
        <begin position="86"/>
        <end position="105"/>
    </location>
</feature>
<proteinExistence type="predicted"/>
<dbReference type="EMBL" id="AP023356">
    <property type="protein sequence ID" value="BCJ44782.1"/>
    <property type="molecule type" value="Genomic_DNA"/>
</dbReference>
<reference evidence="2 3" key="1">
    <citation type="submission" date="2020-08" db="EMBL/GenBank/DDBJ databases">
        <title>Whole genome shotgun sequence of Actinoplanes ianthinogenes NBRC 13996.</title>
        <authorList>
            <person name="Komaki H."/>
            <person name="Tamura T."/>
        </authorList>
    </citation>
    <scope>NUCLEOTIDE SEQUENCE [LARGE SCALE GENOMIC DNA]</scope>
    <source>
        <strain evidence="2 3">NBRC 13996</strain>
    </source>
</reference>
<sequence>MERGPTALFGAIVAVGLGPALWLGVQLATVGTPASGTPPTTIRQELPAAVTDSGGHGAGEASETADPITDRTVPPQGEKPAKRPAPRPPAGPSPSPSPPAGPSPSPSGTVSSAPTGTPPTESSTEPSAEPSDRETEPSTPPTGDDGPPSAEPSETW</sequence>
<feature type="compositionally biased region" description="Low complexity" evidence="1">
    <location>
        <begin position="106"/>
        <end position="129"/>
    </location>
</feature>
<protein>
    <submittedName>
        <fullName evidence="2">Uncharacterized protein</fullName>
    </submittedName>
</protein>
<gene>
    <name evidence="2" type="ORF">Aiant_54390</name>
</gene>
<feature type="compositionally biased region" description="Polar residues" evidence="1">
    <location>
        <begin position="32"/>
        <end position="43"/>
    </location>
</feature>
<feature type="region of interest" description="Disordered" evidence="1">
    <location>
        <begin position="30"/>
        <end position="156"/>
    </location>
</feature>
<evidence type="ECO:0000313" key="2">
    <source>
        <dbReference type="EMBL" id="BCJ44782.1"/>
    </source>
</evidence>
<dbReference type="Proteomes" id="UP000676967">
    <property type="component" value="Chromosome"/>
</dbReference>
<keyword evidence="3" id="KW-1185">Reference proteome</keyword>
<accession>A0ABM7LZM8</accession>
<name>A0ABM7LZM8_9ACTN</name>
<dbReference type="RefSeq" id="WP_189329617.1">
    <property type="nucleotide sequence ID" value="NZ_AP023356.1"/>
</dbReference>